<feature type="region of interest" description="Disordered" evidence="1">
    <location>
        <begin position="443"/>
        <end position="472"/>
    </location>
</feature>
<protein>
    <recommendedName>
        <fullName evidence="4">Phage portal protein</fullName>
    </recommendedName>
</protein>
<comment type="caution">
    <text evidence="2">The sequence shown here is derived from an EMBL/GenBank/DDBJ whole genome shotgun (WGS) entry which is preliminary data.</text>
</comment>
<dbReference type="RefSeq" id="WP_188947663.1">
    <property type="nucleotide sequence ID" value="NZ_BMPH01000003.1"/>
</dbReference>
<evidence type="ECO:0000313" key="3">
    <source>
        <dbReference type="Proteomes" id="UP001195422"/>
    </source>
</evidence>
<dbReference type="EMBL" id="JAGIOJ010000001">
    <property type="protein sequence ID" value="MBP2398898.1"/>
    <property type="molecule type" value="Genomic_DNA"/>
</dbReference>
<dbReference type="Proteomes" id="UP001195422">
    <property type="component" value="Unassembled WGS sequence"/>
</dbReference>
<proteinExistence type="predicted"/>
<accession>A0ABS4XQW1</accession>
<keyword evidence="3" id="KW-1185">Reference proteome</keyword>
<name>A0ABS4XQW1_GLUPR</name>
<evidence type="ECO:0000256" key="1">
    <source>
        <dbReference type="SAM" id="MobiDB-lite"/>
    </source>
</evidence>
<organism evidence="2 3">
    <name type="scientific">Glutamicibacter protophormiae</name>
    <name type="common">Brevibacterium protophormiae</name>
    <dbReference type="NCBI Taxonomy" id="37930"/>
    <lineage>
        <taxon>Bacteria</taxon>
        <taxon>Bacillati</taxon>
        <taxon>Actinomycetota</taxon>
        <taxon>Actinomycetes</taxon>
        <taxon>Micrococcales</taxon>
        <taxon>Micrococcaceae</taxon>
        <taxon>Glutamicibacter</taxon>
    </lineage>
</organism>
<sequence>MIRALDDDELKEHTEMTKRIEDKYRRNKLKLDYYDMKAKLDFIGFSIPDDMKDLESVIGWAAKSVNVPSDRIRRTGFTGPEGNATLTRLTELEEETEFQRLETMARHSAAQTSCSFAFFTPGDTDAGEPEKIVSIKDATMATAIINPRTQQVTAALEVVDRNTQLLYRPFVTLRLERRGGRWVVADEYETGTRRVRCTPYTWRPELRRPFGSARINRAVMGHIDRAVRTILRQEVNAEFYSSPRGVLEDAHKGAFFDKSGKRIDPLRAIGAIWGIPAYRDMETGDMRSPAFKQLTQASFQPHSELLRSIAMNFHADTDIPLGQLGVVQDNPSSADAIRAAEDGLIAVCVTQSDHFGYSSRSAALNMLSLEAPDKEMDAITKDMAKIRPKFANPATPTPGSQADAGSKFVTAFPDLQGSDLALERFGLDSDEVSRAKEYMQSKNGKSALQQALEAASARPQAQASGQQKVLHPLEEQKLRAEMLGLLRRAGVTAEAAAKSAGLEGMEFVPGNPVTIREEPA</sequence>
<gene>
    <name evidence="2" type="ORF">JOF39_001979</name>
</gene>
<reference evidence="2 3" key="1">
    <citation type="submission" date="2021-03" db="EMBL/GenBank/DDBJ databases">
        <title>Sequencing the genomes of 1000 actinobacteria strains.</title>
        <authorList>
            <person name="Klenk H.-P."/>
        </authorList>
    </citation>
    <scope>NUCLEOTIDE SEQUENCE [LARGE SCALE GENOMIC DNA]</scope>
    <source>
        <strain evidence="2 3">DSM 20168</strain>
    </source>
</reference>
<evidence type="ECO:0000313" key="2">
    <source>
        <dbReference type="EMBL" id="MBP2398898.1"/>
    </source>
</evidence>
<evidence type="ECO:0008006" key="4">
    <source>
        <dbReference type="Google" id="ProtNLM"/>
    </source>
</evidence>
<feature type="compositionally biased region" description="Low complexity" evidence="1">
    <location>
        <begin position="446"/>
        <end position="457"/>
    </location>
</feature>